<proteinExistence type="inferred from homology"/>
<evidence type="ECO:0000256" key="1">
    <source>
        <dbReference type="ARBA" id="ARBA00004651"/>
    </source>
</evidence>
<dbReference type="PROSITE" id="PS50928">
    <property type="entry name" value="ABC_TM1"/>
    <property type="match status" value="1"/>
</dbReference>
<comment type="subcellular location">
    <subcellularLocation>
        <location evidence="1 7">Cell membrane</location>
        <topology evidence="1 7">Multi-pass membrane protein</topology>
    </subcellularLocation>
</comment>
<reference evidence="9" key="1">
    <citation type="submission" date="2021-06" db="EMBL/GenBank/DDBJ databases">
        <title>Description of novel taxa of the family Lachnospiraceae.</title>
        <authorList>
            <person name="Chaplin A.V."/>
            <person name="Sokolova S.R."/>
            <person name="Pikina A.P."/>
            <person name="Korzhanova M."/>
            <person name="Belova V."/>
            <person name="Korostin D."/>
            <person name="Efimov B.A."/>
        </authorList>
    </citation>
    <scope>NUCLEOTIDE SEQUENCE</scope>
    <source>
        <strain evidence="9">ASD5720</strain>
    </source>
</reference>
<feature type="transmembrane region" description="Helical" evidence="7">
    <location>
        <begin position="73"/>
        <end position="94"/>
    </location>
</feature>
<feature type="transmembrane region" description="Helical" evidence="7">
    <location>
        <begin position="178"/>
        <end position="203"/>
    </location>
</feature>
<keyword evidence="5 7" id="KW-1133">Transmembrane helix</keyword>
<dbReference type="GO" id="GO:0005886">
    <property type="term" value="C:plasma membrane"/>
    <property type="evidence" value="ECO:0007669"/>
    <property type="project" value="UniProtKB-SubCell"/>
</dbReference>
<evidence type="ECO:0000313" key="10">
    <source>
        <dbReference type="Proteomes" id="UP000712157"/>
    </source>
</evidence>
<dbReference type="InterPro" id="IPR000515">
    <property type="entry name" value="MetI-like"/>
</dbReference>
<protein>
    <submittedName>
        <fullName evidence="9">Carbohydrate ABC transporter permease</fullName>
    </submittedName>
</protein>
<dbReference type="PANTHER" id="PTHR43744:SF12">
    <property type="entry name" value="ABC TRANSPORTER PERMEASE PROTEIN MG189-RELATED"/>
    <property type="match status" value="1"/>
</dbReference>
<accession>A0A949K2R8</accession>
<gene>
    <name evidence="9" type="ORF">KTH89_21610</name>
</gene>
<evidence type="ECO:0000256" key="4">
    <source>
        <dbReference type="ARBA" id="ARBA00022692"/>
    </source>
</evidence>
<evidence type="ECO:0000256" key="7">
    <source>
        <dbReference type="RuleBase" id="RU363032"/>
    </source>
</evidence>
<sequence>MAKKVTGMAAEIFALICSLFMLVPFYMILINSFKSKEGAALVNLSLPDEWHIVENYTEMFREGGLGLAFRNSVLLTVPSVLVIIFVSSLAGFVLQRRVSKASKRLLMLILMGLFIPGQIIPTYFICYYMHVRTFLAAGLVLIASNLSMGVFLYTGYFKSIPRELDESAMLDGCNGLQLFFHIIFPLLKPITVTLFIITFMGIWNDFGTTIYFLNSSRNFTLTLTIYNFFGVHSSDWNLVFANVIAVSLPVIIVYFMAQKQIMSGMTSGAVKG</sequence>
<feature type="transmembrane region" description="Helical" evidence="7">
    <location>
        <begin position="136"/>
        <end position="157"/>
    </location>
</feature>
<dbReference type="Pfam" id="PF00528">
    <property type="entry name" value="BPD_transp_1"/>
    <property type="match status" value="1"/>
</dbReference>
<evidence type="ECO:0000259" key="8">
    <source>
        <dbReference type="PROSITE" id="PS50928"/>
    </source>
</evidence>
<evidence type="ECO:0000256" key="3">
    <source>
        <dbReference type="ARBA" id="ARBA00022475"/>
    </source>
</evidence>
<evidence type="ECO:0000256" key="2">
    <source>
        <dbReference type="ARBA" id="ARBA00022448"/>
    </source>
</evidence>
<organism evidence="9 10">
    <name type="scientific">Diplocloster agilis</name>
    <dbReference type="NCBI Taxonomy" id="2850323"/>
    <lineage>
        <taxon>Bacteria</taxon>
        <taxon>Bacillati</taxon>
        <taxon>Bacillota</taxon>
        <taxon>Clostridia</taxon>
        <taxon>Lachnospirales</taxon>
        <taxon>Lachnospiraceae</taxon>
        <taxon>Diplocloster</taxon>
    </lineage>
</organism>
<dbReference type="RefSeq" id="WP_238723057.1">
    <property type="nucleotide sequence ID" value="NZ_JAHQCW010000050.1"/>
</dbReference>
<keyword evidence="6 7" id="KW-0472">Membrane</keyword>
<dbReference type="EMBL" id="JAHQCW010000050">
    <property type="protein sequence ID" value="MBU9739139.1"/>
    <property type="molecule type" value="Genomic_DNA"/>
</dbReference>
<dbReference type="PANTHER" id="PTHR43744">
    <property type="entry name" value="ABC TRANSPORTER PERMEASE PROTEIN MG189-RELATED-RELATED"/>
    <property type="match status" value="1"/>
</dbReference>
<evidence type="ECO:0000256" key="6">
    <source>
        <dbReference type="ARBA" id="ARBA00023136"/>
    </source>
</evidence>
<dbReference type="Gene3D" id="1.10.3720.10">
    <property type="entry name" value="MetI-like"/>
    <property type="match status" value="1"/>
</dbReference>
<keyword evidence="4 7" id="KW-0812">Transmembrane</keyword>
<feature type="transmembrane region" description="Helical" evidence="7">
    <location>
        <begin position="106"/>
        <end position="130"/>
    </location>
</feature>
<dbReference type="GO" id="GO:0055085">
    <property type="term" value="P:transmembrane transport"/>
    <property type="evidence" value="ECO:0007669"/>
    <property type="project" value="InterPro"/>
</dbReference>
<evidence type="ECO:0000256" key="5">
    <source>
        <dbReference type="ARBA" id="ARBA00022989"/>
    </source>
</evidence>
<keyword evidence="2 7" id="KW-0813">Transport</keyword>
<comment type="similarity">
    <text evidence="7">Belongs to the binding-protein-dependent transport system permease family.</text>
</comment>
<feature type="transmembrane region" description="Helical" evidence="7">
    <location>
        <begin position="236"/>
        <end position="257"/>
    </location>
</feature>
<dbReference type="CDD" id="cd06261">
    <property type="entry name" value="TM_PBP2"/>
    <property type="match status" value="1"/>
</dbReference>
<feature type="transmembrane region" description="Helical" evidence="7">
    <location>
        <begin position="12"/>
        <end position="33"/>
    </location>
</feature>
<name>A0A949K2R8_9FIRM</name>
<keyword evidence="3" id="KW-1003">Cell membrane</keyword>
<dbReference type="InterPro" id="IPR035906">
    <property type="entry name" value="MetI-like_sf"/>
</dbReference>
<comment type="caution">
    <text evidence="9">The sequence shown here is derived from an EMBL/GenBank/DDBJ whole genome shotgun (WGS) entry which is preliminary data.</text>
</comment>
<feature type="domain" description="ABC transmembrane type-1" evidence="8">
    <location>
        <begin position="69"/>
        <end position="257"/>
    </location>
</feature>
<evidence type="ECO:0000313" key="9">
    <source>
        <dbReference type="EMBL" id="MBU9739139.1"/>
    </source>
</evidence>
<dbReference type="SUPFAM" id="SSF161098">
    <property type="entry name" value="MetI-like"/>
    <property type="match status" value="1"/>
</dbReference>
<keyword evidence="10" id="KW-1185">Reference proteome</keyword>
<dbReference type="AlphaFoldDB" id="A0A949K2R8"/>
<dbReference type="Proteomes" id="UP000712157">
    <property type="component" value="Unassembled WGS sequence"/>
</dbReference>